<protein>
    <submittedName>
        <fullName evidence="1">Uncharacterized protein</fullName>
    </submittedName>
</protein>
<evidence type="ECO:0000313" key="1">
    <source>
        <dbReference type="EMBL" id="SHM79794.1"/>
    </source>
</evidence>
<gene>
    <name evidence="1" type="ORF">SAMN05443432_1198</name>
</gene>
<organism evidence="1 2">
    <name type="scientific">Roseovarius litoreus</name>
    <dbReference type="NCBI Taxonomy" id="1155722"/>
    <lineage>
        <taxon>Bacteria</taxon>
        <taxon>Pseudomonadati</taxon>
        <taxon>Pseudomonadota</taxon>
        <taxon>Alphaproteobacteria</taxon>
        <taxon>Rhodobacterales</taxon>
        <taxon>Roseobacteraceae</taxon>
        <taxon>Roseovarius</taxon>
    </lineage>
</organism>
<dbReference type="EMBL" id="FRCB01000019">
    <property type="protein sequence ID" value="SHM79794.1"/>
    <property type="molecule type" value="Genomic_DNA"/>
</dbReference>
<sequence>MSISQHIPDHIKRVSRSLGYTLWLGAADHWFGLSAIFRARLNDEDRAGLAWATLRSLDPYHAQAVADAVLGGAGAPDAPLFDTADQAAIWAGIADDDELDAYAVAIFNALPPAKQRYFLEYGQEVLA</sequence>
<reference evidence="1 2" key="1">
    <citation type="submission" date="2016-11" db="EMBL/GenBank/DDBJ databases">
        <authorList>
            <person name="Varghese N."/>
            <person name="Submissions S."/>
        </authorList>
    </citation>
    <scope>NUCLEOTIDE SEQUENCE [LARGE SCALE GENOMIC DNA]</scope>
    <source>
        <strain evidence="1 2">DSM 28249</strain>
    </source>
</reference>
<name>A0A1M7LNJ1_9RHOB</name>
<evidence type="ECO:0000313" key="2">
    <source>
        <dbReference type="Proteomes" id="UP000322545"/>
    </source>
</evidence>
<proteinExistence type="predicted"/>
<dbReference type="AlphaFoldDB" id="A0A1M7LNJ1"/>
<dbReference type="Proteomes" id="UP000322545">
    <property type="component" value="Unassembled WGS sequence"/>
</dbReference>
<dbReference type="RefSeq" id="WP_149781012.1">
    <property type="nucleotide sequence ID" value="NZ_FRCB01000019.1"/>
</dbReference>
<accession>A0A1M7LNJ1</accession>
<keyword evidence="2" id="KW-1185">Reference proteome</keyword>